<dbReference type="Gene3D" id="2.120.10.30">
    <property type="entry name" value="TolB, C-terminal domain"/>
    <property type="match status" value="1"/>
</dbReference>
<dbReference type="Pfam" id="PF17170">
    <property type="entry name" value="DUF5128"/>
    <property type="match status" value="1"/>
</dbReference>
<gene>
    <name evidence="1" type="ORF">TFUB20_00330</name>
</gene>
<sequence length="388" mass="44560">MKRINVISAFLFSICISACTGGNKQKADDYIIVDVTANYPKKEFTLQDLMDVEYIPLETTDTFTTQGIVKAIGKSLILITNRNMDGDIFVYERTTGKGQRKINRRGQGPEEYSQVNSIVLDEEHHEMFIVDYPARKILVYDLEGNFKRDFTFEDTSYYHDISDYDTKYLIAYKGYSPGIENEEANHILISKQDGKVVRELSVSIKTIKTPVFIEGEMVITPGFCQTLPLSEHCILMRTSSDTIYNYSDDNIRPFIIRTPSIYTMDPEIFLFVTAADDRYYFMQTMKKELDLNTFKGFPTTDLVYDRQEKALFECTIYNDDFTNKKEVSLKPASGRTNNRKIAACIALDASGLIEAYQKNELKGHLKEIASTLNEESNPVIMLMKYRKN</sequence>
<proteinExistence type="predicted"/>
<dbReference type="AlphaFoldDB" id="A0A1D3UDY4"/>
<dbReference type="RefSeq" id="WP_074449359.1">
    <property type="nucleotide sequence ID" value="NZ_FMMM01000016.1"/>
</dbReference>
<evidence type="ECO:0008006" key="3">
    <source>
        <dbReference type="Google" id="ProtNLM"/>
    </source>
</evidence>
<name>A0A1D3UDY4_TANFO</name>
<evidence type="ECO:0000313" key="2">
    <source>
        <dbReference type="Proteomes" id="UP000182057"/>
    </source>
</evidence>
<accession>A0A1D3UDY4</accession>
<evidence type="ECO:0000313" key="1">
    <source>
        <dbReference type="EMBL" id="SCQ18362.1"/>
    </source>
</evidence>
<dbReference type="OrthoDB" id="819585at2"/>
<protein>
    <recommendedName>
        <fullName evidence="3">6-bladed beta-propeller</fullName>
    </recommendedName>
</protein>
<dbReference type="Proteomes" id="UP000182057">
    <property type="component" value="Unassembled WGS sequence"/>
</dbReference>
<dbReference type="EMBL" id="FMMM01000016">
    <property type="protein sequence ID" value="SCQ18362.1"/>
    <property type="molecule type" value="Genomic_DNA"/>
</dbReference>
<organism evidence="1 2">
    <name type="scientific">Tannerella forsythia</name>
    <name type="common">Bacteroides forsythus</name>
    <dbReference type="NCBI Taxonomy" id="28112"/>
    <lineage>
        <taxon>Bacteria</taxon>
        <taxon>Pseudomonadati</taxon>
        <taxon>Bacteroidota</taxon>
        <taxon>Bacteroidia</taxon>
        <taxon>Bacteroidales</taxon>
        <taxon>Tannerellaceae</taxon>
        <taxon>Tannerella</taxon>
    </lineage>
</organism>
<dbReference type="SUPFAM" id="SSF75011">
    <property type="entry name" value="3-carboxy-cis,cis-mucoante lactonizing enzyme"/>
    <property type="match status" value="1"/>
</dbReference>
<reference evidence="1 2" key="1">
    <citation type="submission" date="2016-09" db="EMBL/GenBank/DDBJ databases">
        <authorList>
            <person name="Capua I."/>
            <person name="De Benedictis P."/>
            <person name="Joannis T."/>
            <person name="Lombin L.H."/>
            <person name="Cattoli G."/>
        </authorList>
    </citation>
    <scope>NUCLEOTIDE SEQUENCE [LARGE SCALE GENOMIC DNA]</scope>
    <source>
        <strain evidence="1 2">UB20</strain>
    </source>
</reference>
<dbReference type="InterPro" id="IPR011042">
    <property type="entry name" value="6-blade_b-propeller_TolB-like"/>
</dbReference>